<gene>
    <name evidence="1" type="ORF">CEB94_16900</name>
</gene>
<organism evidence="1 2">
    <name type="scientific">Streptomyces hawaiiensis</name>
    <dbReference type="NCBI Taxonomy" id="67305"/>
    <lineage>
        <taxon>Bacteria</taxon>
        <taxon>Bacillati</taxon>
        <taxon>Actinomycetota</taxon>
        <taxon>Actinomycetes</taxon>
        <taxon>Kitasatosporales</taxon>
        <taxon>Streptomycetaceae</taxon>
        <taxon>Streptomyces</taxon>
    </lineage>
</organism>
<name>A0A6G5RDY0_9ACTN</name>
<dbReference type="KEGG" id="shaw:CEB94_16900"/>
<sequence length="118" mass="12872">MLEGVLIAESLRVGAEPAGVPLRVTKITRVAVEGAAAGQPGQWTLLDFADAERPAERPADCLAPAGGWYVNYNTGTEAFVVFAGRVFRYPRRQTEGRLPAQRYARSLGIPEAQLDWED</sequence>
<protein>
    <submittedName>
        <fullName evidence="1">Uncharacterized protein</fullName>
    </submittedName>
</protein>
<accession>A0A6G5RDY0</accession>
<evidence type="ECO:0000313" key="1">
    <source>
        <dbReference type="EMBL" id="QCD56353.1"/>
    </source>
</evidence>
<reference evidence="1 2" key="1">
    <citation type="submission" date="2017-06" db="EMBL/GenBank/DDBJ databases">
        <title>Complete Genome Sequence of Streptomyces hawaiiensis NRRL 15010 and insights into acyldepsipeptides biosynthesis.</title>
        <authorList>
            <person name="Mariita R.M."/>
            <person name="Sello J.K."/>
        </authorList>
    </citation>
    <scope>NUCLEOTIDE SEQUENCE [LARGE SCALE GENOMIC DNA]</scope>
    <source>
        <strain evidence="1 2">ATCC 12236</strain>
    </source>
</reference>
<proteinExistence type="predicted"/>
<keyword evidence="2" id="KW-1185">Reference proteome</keyword>
<dbReference type="EMBL" id="CP021978">
    <property type="protein sequence ID" value="QCD56353.1"/>
    <property type="molecule type" value="Genomic_DNA"/>
</dbReference>
<evidence type="ECO:0000313" key="2">
    <source>
        <dbReference type="Proteomes" id="UP000495940"/>
    </source>
</evidence>
<dbReference type="RefSeq" id="WP_175432980.1">
    <property type="nucleotide sequence ID" value="NZ_CP021978.1"/>
</dbReference>
<dbReference type="AlphaFoldDB" id="A0A6G5RDY0"/>
<dbReference type="Proteomes" id="UP000495940">
    <property type="component" value="Chromosome"/>
</dbReference>